<dbReference type="KEGG" id="cyc:PCC7424_1463"/>
<dbReference type="Proteomes" id="UP000002384">
    <property type="component" value="Chromosome"/>
</dbReference>
<name>B7K8E5_GLOC7</name>
<dbReference type="STRING" id="65393.PCC7424_1463"/>
<dbReference type="EMBL" id="CP001291">
    <property type="protein sequence ID" value="ACK69905.1"/>
    <property type="molecule type" value="Genomic_DNA"/>
</dbReference>
<dbReference type="PANTHER" id="PTHR43236:SF1">
    <property type="entry name" value="BLL7220 PROTEIN"/>
    <property type="match status" value="1"/>
</dbReference>
<accession>B7K8E5</accession>
<evidence type="ECO:0000259" key="1">
    <source>
        <dbReference type="Pfam" id="PF06114"/>
    </source>
</evidence>
<dbReference type="InterPro" id="IPR010359">
    <property type="entry name" value="IrrE_HExxH"/>
</dbReference>
<keyword evidence="3" id="KW-1185">Reference proteome</keyword>
<dbReference type="HOGENOM" id="CLU_1198174_0_0_3"/>
<protein>
    <recommendedName>
        <fullName evidence="1">IrrE N-terminal-like domain-containing protein</fullName>
    </recommendedName>
</protein>
<dbReference type="eggNOG" id="COG2856">
    <property type="taxonomic scope" value="Bacteria"/>
</dbReference>
<gene>
    <name evidence="2" type="ordered locus">PCC7424_1463</name>
</gene>
<feature type="domain" description="IrrE N-terminal-like" evidence="1">
    <location>
        <begin position="97"/>
        <end position="196"/>
    </location>
</feature>
<organism evidence="2 3">
    <name type="scientific">Gloeothece citriformis (strain PCC 7424)</name>
    <name type="common">Cyanothece sp. (strain PCC 7424)</name>
    <dbReference type="NCBI Taxonomy" id="65393"/>
    <lineage>
        <taxon>Bacteria</taxon>
        <taxon>Bacillati</taxon>
        <taxon>Cyanobacteriota</taxon>
        <taxon>Cyanophyceae</taxon>
        <taxon>Oscillatoriophycideae</taxon>
        <taxon>Chroococcales</taxon>
        <taxon>Aphanothecaceae</taxon>
        <taxon>Gloeothece</taxon>
        <taxon>Gloeothece citriformis</taxon>
    </lineage>
</organism>
<evidence type="ECO:0000313" key="2">
    <source>
        <dbReference type="EMBL" id="ACK69905.1"/>
    </source>
</evidence>
<reference evidence="3" key="1">
    <citation type="journal article" date="2011" name="MBio">
        <title>Novel metabolic attributes of the genus Cyanothece, comprising a group of unicellular nitrogen-fixing Cyanobacteria.</title>
        <authorList>
            <person name="Bandyopadhyay A."/>
            <person name="Elvitigala T."/>
            <person name="Welsh E."/>
            <person name="Stockel J."/>
            <person name="Liberton M."/>
            <person name="Min H."/>
            <person name="Sherman L.A."/>
            <person name="Pakrasi H.B."/>
        </authorList>
    </citation>
    <scope>NUCLEOTIDE SEQUENCE [LARGE SCALE GENOMIC DNA]</scope>
    <source>
        <strain evidence="3">PCC 7424</strain>
    </source>
</reference>
<dbReference type="InterPro" id="IPR052345">
    <property type="entry name" value="Rad_response_metalloprotease"/>
</dbReference>
<proteinExistence type="predicted"/>
<dbReference type="AlphaFoldDB" id="B7K8E5"/>
<sequence>MPKTLNLAIFKPYRFLSKEEIETQASTILQKMQQVPNYRPKWPLDASRVAEFLGLDVVWDSIAEDKQGQIAARILPLERLIEINEDIPKLRGGFGESTIAHEIGHWVLHIDPDAVKYALYLQKLGRTIEVKPLLCRSQTHLEGIEWQAQYFASCLLMPEYKLKEVSQGRNLTQWRQLYQIAKELGVTISNLTYRLKDLGWISLSDSYLTHQRPTITQLIQ</sequence>
<dbReference type="Gene3D" id="1.10.10.2910">
    <property type="match status" value="1"/>
</dbReference>
<dbReference type="PANTHER" id="PTHR43236">
    <property type="entry name" value="ANTITOXIN HIGA1"/>
    <property type="match status" value="1"/>
</dbReference>
<dbReference type="Pfam" id="PF06114">
    <property type="entry name" value="Peptidase_M78"/>
    <property type="match status" value="1"/>
</dbReference>
<evidence type="ECO:0000313" key="3">
    <source>
        <dbReference type="Proteomes" id="UP000002384"/>
    </source>
</evidence>
<dbReference type="RefSeq" id="WP_012598850.1">
    <property type="nucleotide sequence ID" value="NC_011729.1"/>
</dbReference>
<dbReference type="OrthoDB" id="9816277at2"/>